<dbReference type="Proteomes" id="UP001283361">
    <property type="component" value="Unassembled WGS sequence"/>
</dbReference>
<proteinExistence type="predicted"/>
<gene>
    <name evidence="2" type="ORF">RRG08_050882</name>
</gene>
<accession>A0AAE0ZDQ2</accession>
<evidence type="ECO:0000313" key="2">
    <source>
        <dbReference type="EMBL" id="KAK3767335.1"/>
    </source>
</evidence>
<evidence type="ECO:0000313" key="3">
    <source>
        <dbReference type="Proteomes" id="UP001283361"/>
    </source>
</evidence>
<dbReference type="AlphaFoldDB" id="A0AAE0ZDQ2"/>
<keyword evidence="3" id="KW-1185">Reference proteome</keyword>
<feature type="chain" id="PRO_5042027099" description="DUF19 domain-containing protein" evidence="1">
    <location>
        <begin position="19"/>
        <end position="219"/>
    </location>
</feature>
<keyword evidence="1" id="KW-0732">Signal</keyword>
<evidence type="ECO:0008006" key="4">
    <source>
        <dbReference type="Google" id="ProtNLM"/>
    </source>
</evidence>
<protein>
    <recommendedName>
        <fullName evidence="4">DUF19 domain-containing protein</fullName>
    </recommendedName>
</protein>
<dbReference type="EMBL" id="JAWDGP010004156">
    <property type="protein sequence ID" value="KAK3767335.1"/>
    <property type="molecule type" value="Genomic_DNA"/>
</dbReference>
<comment type="caution">
    <text evidence="2">The sequence shown here is derived from an EMBL/GenBank/DDBJ whole genome shotgun (WGS) entry which is preliminary data.</text>
</comment>
<reference evidence="2" key="1">
    <citation type="journal article" date="2023" name="G3 (Bethesda)">
        <title>A reference genome for the long-term kleptoplast-retaining sea slug Elysia crispata morphotype clarki.</title>
        <authorList>
            <person name="Eastman K.E."/>
            <person name="Pendleton A.L."/>
            <person name="Shaikh M.A."/>
            <person name="Suttiyut T."/>
            <person name="Ogas R."/>
            <person name="Tomko P."/>
            <person name="Gavelis G."/>
            <person name="Widhalm J.R."/>
            <person name="Wisecaver J.H."/>
        </authorList>
    </citation>
    <scope>NUCLEOTIDE SEQUENCE</scope>
    <source>
        <strain evidence="2">ECLA1</strain>
    </source>
</reference>
<organism evidence="2 3">
    <name type="scientific">Elysia crispata</name>
    <name type="common">lettuce slug</name>
    <dbReference type="NCBI Taxonomy" id="231223"/>
    <lineage>
        <taxon>Eukaryota</taxon>
        <taxon>Metazoa</taxon>
        <taxon>Spiralia</taxon>
        <taxon>Lophotrochozoa</taxon>
        <taxon>Mollusca</taxon>
        <taxon>Gastropoda</taxon>
        <taxon>Heterobranchia</taxon>
        <taxon>Euthyneura</taxon>
        <taxon>Panpulmonata</taxon>
        <taxon>Sacoglossa</taxon>
        <taxon>Placobranchoidea</taxon>
        <taxon>Plakobranchidae</taxon>
        <taxon>Elysia</taxon>
    </lineage>
</organism>
<evidence type="ECO:0000256" key="1">
    <source>
        <dbReference type="SAM" id="SignalP"/>
    </source>
</evidence>
<name>A0AAE0ZDQ2_9GAST</name>
<sequence>MIWTLPVLLTCLSTSVDATDTCTVLKHCENPVRDENLFAEKDSMIFKIKDEKQLDRICGKLPNLRTCVSANVGSCSKEDIQWNTQFFKDIIEFICTPSGRPVALATGKSTCTMDPKLEDWFMDSMLNCMLTITVKVRESQPSKASAQENAQNCLYQSEMGTCLESHMNAKCGPEMSNIIEKMWELWTNYEFSDYNCGKPHAQSRRNLDENRSRWARFQS</sequence>
<feature type="signal peptide" evidence="1">
    <location>
        <begin position="1"/>
        <end position="18"/>
    </location>
</feature>